<proteinExistence type="inferred from homology"/>
<dbReference type="Gene3D" id="3.40.50.720">
    <property type="entry name" value="NAD(P)-binding Rossmann-like Domain"/>
    <property type="match status" value="1"/>
</dbReference>
<gene>
    <name evidence="4" type="ORF">SAMN02745673_03235</name>
</gene>
<organism evidence="4 5">
    <name type="scientific">Marinactinospora thermotolerans DSM 45154</name>
    <dbReference type="NCBI Taxonomy" id="1122192"/>
    <lineage>
        <taxon>Bacteria</taxon>
        <taxon>Bacillati</taxon>
        <taxon>Actinomycetota</taxon>
        <taxon>Actinomycetes</taxon>
        <taxon>Streptosporangiales</taxon>
        <taxon>Nocardiopsidaceae</taxon>
        <taxon>Marinactinospora</taxon>
    </lineage>
</organism>
<evidence type="ECO:0000259" key="3">
    <source>
        <dbReference type="SMART" id="SM00822"/>
    </source>
</evidence>
<dbReference type="Pfam" id="PF13561">
    <property type="entry name" value="adh_short_C2"/>
    <property type="match status" value="1"/>
</dbReference>
<feature type="domain" description="Ketoreductase" evidence="3">
    <location>
        <begin position="18"/>
        <end position="196"/>
    </location>
</feature>
<dbReference type="InterPro" id="IPR057326">
    <property type="entry name" value="KR_dom"/>
</dbReference>
<evidence type="ECO:0000256" key="2">
    <source>
        <dbReference type="ARBA" id="ARBA00023002"/>
    </source>
</evidence>
<dbReference type="OrthoDB" id="3571370at2"/>
<evidence type="ECO:0000313" key="5">
    <source>
        <dbReference type="Proteomes" id="UP000190637"/>
    </source>
</evidence>
<dbReference type="PANTHER" id="PTHR43639:SF1">
    <property type="entry name" value="SHORT-CHAIN DEHYDROGENASE_REDUCTASE FAMILY PROTEIN"/>
    <property type="match status" value="1"/>
</dbReference>
<reference evidence="4 5" key="1">
    <citation type="submission" date="2017-02" db="EMBL/GenBank/DDBJ databases">
        <authorList>
            <person name="Peterson S.W."/>
        </authorList>
    </citation>
    <scope>NUCLEOTIDE SEQUENCE [LARGE SCALE GENOMIC DNA]</scope>
    <source>
        <strain evidence="4 5">DSM 45154</strain>
    </source>
</reference>
<dbReference type="InterPro" id="IPR020904">
    <property type="entry name" value="Sc_DH/Rdtase_CS"/>
</dbReference>
<dbReference type="SMART" id="SM00822">
    <property type="entry name" value="PKS_KR"/>
    <property type="match status" value="1"/>
</dbReference>
<sequence length="256" mass="26402">MSYHEQVPQRASGALKGRIAVVTGASRGIGRAIALRLARDGAAVVAGYHQDKAGADAAVAEIEAAGGRAQAVRVDLADLADIERLFDVAVARFGAVDILVNNAGTVTAGPIAAVTEAEYDRVMAVNTKGVLFALRQAGLRLRDGGRVINVSSLNTVMPEAEAAVYTGSKAAVEGFTRVAAREFAERGITVNTVSPGPVQTDLLKGNPPDVLEQIAADTPLGRLGRPSDIADVVAFLAGPDARWLTGQNLRATGGLA</sequence>
<dbReference type="Proteomes" id="UP000190637">
    <property type="component" value="Unassembled WGS sequence"/>
</dbReference>
<keyword evidence="5" id="KW-1185">Reference proteome</keyword>
<dbReference type="STRING" id="1122192.SAMN02745673_03235"/>
<dbReference type="SUPFAM" id="SSF51735">
    <property type="entry name" value="NAD(P)-binding Rossmann-fold domains"/>
    <property type="match status" value="1"/>
</dbReference>
<evidence type="ECO:0000313" key="4">
    <source>
        <dbReference type="EMBL" id="SKA23623.1"/>
    </source>
</evidence>
<comment type="similarity">
    <text evidence="1">Belongs to the short-chain dehydrogenases/reductases (SDR) family.</text>
</comment>
<dbReference type="PANTHER" id="PTHR43639">
    <property type="entry name" value="OXIDOREDUCTASE, SHORT-CHAIN DEHYDROGENASE/REDUCTASE FAMILY (AFU_ORTHOLOGUE AFUA_5G02870)"/>
    <property type="match status" value="1"/>
</dbReference>
<dbReference type="NCBIfam" id="NF005559">
    <property type="entry name" value="PRK07231.1"/>
    <property type="match status" value="1"/>
</dbReference>
<dbReference type="FunFam" id="3.40.50.720:FF:000084">
    <property type="entry name" value="Short-chain dehydrogenase reductase"/>
    <property type="match status" value="1"/>
</dbReference>
<dbReference type="InterPro" id="IPR002347">
    <property type="entry name" value="SDR_fam"/>
</dbReference>
<dbReference type="InterPro" id="IPR036291">
    <property type="entry name" value="NAD(P)-bd_dom_sf"/>
</dbReference>
<protein>
    <submittedName>
        <fullName evidence="4">3-oxoacyl-[acyl-carrier protein] reductase</fullName>
    </submittedName>
</protein>
<evidence type="ECO:0000256" key="1">
    <source>
        <dbReference type="ARBA" id="ARBA00006484"/>
    </source>
</evidence>
<dbReference type="GO" id="GO:0016491">
    <property type="term" value="F:oxidoreductase activity"/>
    <property type="evidence" value="ECO:0007669"/>
    <property type="project" value="UniProtKB-KW"/>
</dbReference>
<dbReference type="PROSITE" id="PS00061">
    <property type="entry name" value="ADH_SHORT"/>
    <property type="match status" value="1"/>
</dbReference>
<dbReference type="EMBL" id="FUWS01000008">
    <property type="protein sequence ID" value="SKA23623.1"/>
    <property type="molecule type" value="Genomic_DNA"/>
</dbReference>
<dbReference type="PRINTS" id="PR00081">
    <property type="entry name" value="GDHRDH"/>
</dbReference>
<keyword evidence="2" id="KW-0560">Oxidoreductase</keyword>
<name>A0A1T4S5W0_9ACTN</name>
<accession>A0A1T4S5W0</accession>
<dbReference type="AlphaFoldDB" id="A0A1T4S5W0"/>
<dbReference type="PRINTS" id="PR00080">
    <property type="entry name" value="SDRFAMILY"/>
</dbReference>